<dbReference type="Pfam" id="PF02721">
    <property type="entry name" value="DUF223"/>
    <property type="match status" value="1"/>
</dbReference>
<dbReference type="EMBL" id="LNRQ01000005">
    <property type="protein sequence ID" value="KZM94492.1"/>
    <property type="molecule type" value="Genomic_DNA"/>
</dbReference>
<protein>
    <recommendedName>
        <fullName evidence="1">Replication protein A 70 kDa DNA-binding subunit B/D first OB fold domain-containing protein</fullName>
    </recommendedName>
</protein>
<accession>A0A162A114</accession>
<proteinExistence type="predicted"/>
<evidence type="ECO:0000313" key="3">
    <source>
        <dbReference type="EMBL" id="WOH00955.1"/>
    </source>
</evidence>
<gene>
    <name evidence="2" type="ORF">DCAR_017735</name>
    <name evidence="3" type="ORF">DCAR_0520332</name>
</gene>
<dbReference type="InterPro" id="IPR003871">
    <property type="entry name" value="RFA1B/D_OB_1st"/>
</dbReference>
<dbReference type="PANTHER" id="PTHR47165">
    <property type="entry name" value="OS03G0429900 PROTEIN"/>
    <property type="match status" value="1"/>
</dbReference>
<dbReference type="PANTHER" id="PTHR47165:SF4">
    <property type="entry name" value="OS03G0429900 PROTEIN"/>
    <property type="match status" value="1"/>
</dbReference>
<dbReference type="OMA" id="NTIICKE"/>
<name>A0A162A114_DAUCS</name>
<dbReference type="EMBL" id="CP093347">
    <property type="protein sequence ID" value="WOH00955.1"/>
    <property type="molecule type" value="Genomic_DNA"/>
</dbReference>
<dbReference type="Gene3D" id="2.40.50.140">
    <property type="entry name" value="Nucleic acid-binding proteins"/>
    <property type="match status" value="3"/>
</dbReference>
<dbReference type="SUPFAM" id="SSF50249">
    <property type="entry name" value="Nucleic acid-binding proteins"/>
    <property type="match status" value="3"/>
</dbReference>
<evidence type="ECO:0000259" key="1">
    <source>
        <dbReference type="Pfam" id="PF02721"/>
    </source>
</evidence>
<sequence length="491" mass="56729">MATKKYDSFSALTKTNTYFIVPTRVLNLWRGYRRTGEPFKGFNLLLLDHKRARIHAFVPYNLAEEFEPMIRIGNLYLLENFTIQHYKVDEKFRCLRMDFQIVFNEETEMNPREENLVNVENCWFDFFDIAELPTLSKQNTYLTDVVGIMEEHDHIRRIKNCNGVIQSQLIFEITDDRSSVRVTLWDDFARHFAESLKEAQEFPVILILGCARVTTWSEQVILTHVGATNFYINCNHRSVNELRKLLAQKKISTKSVCNENRRAMKYYKLDNIPTLGVDHAERQIFCKVKLTAFQQVKSWFQPTCTSCYAKTVKVEGQDTCTVCQRVVLYADNMFELYAIASDETGSMMIILEEREVKKLIAKTVSDITDEGNNDDSFPTILNTIICKEYTLKVRVQMDNILKKSEFYLVTDIMPGILTEGHQQPQLSIPHPIESIDAQASKSTIILIITVNVLKHLLSQSMYLYSIFTFLQLQPSSSACTNGIISTINLNS</sequence>
<dbReference type="STRING" id="79200.A0A162A114"/>
<reference evidence="2" key="1">
    <citation type="journal article" date="2016" name="Nat. Genet.">
        <title>A high-quality carrot genome assembly provides new insights into carotenoid accumulation and asterid genome evolution.</title>
        <authorList>
            <person name="Iorizzo M."/>
            <person name="Ellison S."/>
            <person name="Senalik D."/>
            <person name="Zeng P."/>
            <person name="Satapoomin P."/>
            <person name="Huang J."/>
            <person name="Bowman M."/>
            <person name="Iovene M."/>
            <person name="Sanseverino W."/>
            <person name="Cavagnaro P."/>
            <person name="Yildiz M."/>
            <person name="Macko-Podgorni A."/>
            <person name="Moranska E."/>
            <person name="Grzebelus E."/>
            <person name="Grzebelus D."/>
            <person name="Ashrafi H."/>
            <person name="Zheng Z."/>
            <person name="Cheng S."/>
            <person name="Spooner D."/>
            <person name="Van Deynze A."/>
            <person name="Simon P."/>
        </authorList>
    </citation>
    <scope>NUCLEOTIDE SEQUENCE [LARGE SCALE GENOMIC DNA]</scope>
    <source>
        <tissue evidence="2">Leaf</tissue>
    </source>
</reference>
<dbReference type="Gramene" id="KZM94492">
    <property type="protein sequence ID" value="KZM94492"/>
    <property type="gene ID" value="DCAR_017735"/>
</dbReference>
<dbReference type="InterPro" id="IPR012340">
    <property type="entry name" value="NA-bd_OB-fold"/>
</dbReference>
<dbReference type="Proteomes" id="UP000077755">
    <property type="component" value="Chromosome 5"/>
</dbReference>
<keyword evidence="4" id="KW-1185">Reference proteome</keyword>
<evidence type="ECO:0000313" key="2">
    <source>
        <dbReference type="EMBL" id="KZM94492.1"/>
    </source>
</evidence>
<feature type="domain" description="Replication protein A 70 kDa DNA-binding subunit B/D first OB fold" evidence="1">
    <location>
        <begin position="6"/>
        <end position="110"/>
    </location>
</feature>
<organism evidence="2">
    <name type="scientific">Daucus carota subsp. sativus</name>
    <name type="common">Carrot</name>
    <dbReference type="NCBI Taxonomy" id="79200"/>
    <lineage>
        <taxon>Eukaryota</taxon>
        <taxon>Viridiplantae</taxon>
        <taxon>Streptophyta</taxon>
        <taxon>Embryophyta</taxon>
        <taxon>Tracheophyta</taxon>
        <taxon>Spermatophyta</taxon>
        <taxon>Magnoliopsida</taxon>
        <taxon>eudicotyledons</taxon>
        <taxon>Gunneridae</taxon>
        <taxon>Pentapetalae</taxon>
        <taxon>asterids</taxon>
        <taxon>campanulids</taxon>
        <taxon>Apiales</taxon>
        <taxon>Apiaceae</taxon>
        <taxon>Apioideae</taxon>
        <taxon>Scandiceae</taxon>
        <taxon>Daucinae</taxon>
        <taxon>Daucus</taxon>
        <taxon>Daucus sect. Daucus</taxon>
    </lineage>
</organism>
<evidence type="ECO:0000313" key="4">
    <source>
        <dbReference type="Proteomes" id="UP000077755"/>
    </source>
</evidence>
<reference evidence="3" key="2">
    <citation type="submission" date="2022-03" db="EMBL/GenBank/DDBJ databases">
        <title>Draft title - Genomic analysis of global carrot germplasm unveils the trajectory of domestication and the origin of high carotenoid orange carrot.</title>
        <authorList>
            <person name="Iorizzo M."/>
            <person name="Ellison S."/>
            <person name="Senalik D."/>
            <person name="Macko-Podgorni A."/>
            <person name="Grzebelus D."/>
            <person name="Bostan H."/>
            <person name="Rolling W."/>
            <person name="Curaba J."/>
            <person name="Simon P."/>
        </authorList>
    </citation>
    <scope>NUCLEOTIDE SEQUENCE</scope>
    <source>
        <tissue evidence="3">Leaf</tissue>
    </source>
</reference>
<dbReference type="AlphaFoldDB" id="A0A162A114"/>